<dbReference type="PANTHER" id="PTHR36853">
    <property type="entry name" value="EXPRESSED PROTEIN"/>
    <property type="match status" value="1"/>
</dbReference>
<evidence type="ECO:0000313" key="3">
    <source>
        <dbReference type="Proteomes" id="UP000094336"/>
    </source>
</evidence>
<dbReference type="OrthoDB" id="5583277at2759"/>
<dbReference type="PANTHER" id="PTHR36853:SF1">
    <property type="entry name" value="DUF3844 DOMAIN-CONTAINING PROTEIN"/>
    <property type="match status" value="1"/>
</dbReference>
<evidence type="ECO:0000313" key="2">
    <source>
        <dbReference type="EMBL" id="ODQ80784.1"/>
    </source>
</evidence>
<accession>A0A1E3QTD8</accession>
<dbReference type="GeneID" id="30148277"/>
<proteinExistence type="predicted"/>
<dbReference type="EMBL" id="KV454429">
    <property type="protein sequence ID" value="ODQ80784.1"/>
    <property type="molecule type" value="Genomic_DNA"/>
</dbReference>
<dbReference type="InterPro" id="IPR053065">
    <property type="entry name" value="Archenteron_Induction-Rel"/>
</dbReference>
<gene>
    <name evidence="2" type="ORF">BABINDRAFT_166366</name>
</gene>
<dbReference type="STRING" id="984486.A0A1E3QTD8"/>
<protein>
    <recommendedName>
        <fullName evidence="1">Vacuolar sorting protein Vps3844 C-terminal domain-containing protein</fullName>
    </recommendedName>
</protein>
<dbReference type="AlphaFoldDB" id="A0A1E3QTD8"/>
<dbReference type="InterPro" id="IPR024382">
    <property type="entry name" value="Vps3844_C"/>
</dbReference>
<dbReference type="Proteomes" id="UP000094336">
    <property type="component" value="Unassembled WGS sequence"/>
</dbReference>
<keyword evidence="3" id="KW-1185">Reference proteome</keyword>
<evidence type="ECO:0000259" key="1">
    <source>
        <dbReference type="Pfam" id="PF12955"/>
    </source>
</evidence>
<reference evidence="3" key="1">
    <citation type="submission" date="2016-05" db="EMBL/GenBank/DDBJ databases">
        <title>Comparative genomics of biotechnologically important yeasts.</title>
        <authorList>
            <consortium name="DOE Joint Genome Institute"/>
            <person name="Riley R."/>
            <person name="Haridas S."/>
            <person name="Wolfe K.H."/>
            <person name="Lopes M.R."/>
            <person name="Hittinger C.T."/>
            <person name="Goker M."/>
            <person name="Salamov A."/>
            <person name="Wisecaver J."/>
            <person name="Long T.M."/>
            <person name="Aerts A.L."/>
            <person name="Barry K."/>
            <person name="Choi C."/>
            <person name="Clum A."/>
            <person name="Coughlan A.Y."/>
            <person name="Deshpande S."/>
            <person name="Douglass A.P."/>
            <person name="Hanson S.J."/>
            <person name="Klenk H.-P."/>
            <person name="Labutti K."/>
            <person name="Lapidus A."/>
            <person name="Lindquist E."/>
            <person name="Lipzen A."/>
            <person name="Meier-Kolthoff J.P."/>
            <person name="Ohm R.A."/>
            <person name="Otillar R.P."/>
            <person name="Pangilinan J."/>
            <person name="Peng Y."/>
            <person name="Rokas A."/>
            <person name="Rosa C.A."/>
            <person name="Scheuner C."/>
            <person name="Sibirny A.A."/>
            <person name="Slot J.C."/>
            <person name="Stielow J.B."/>
            <person name="Sun H."/>
            <person name="Kurtzman C.P."/>
            <person name="Blackwell M."/>
            <person name="Grigoriev I.V."/>
            <person name="Jeffries T.W."/>
        </authorList>
    </citation>
    <scope>NUCLEOTIDE SEQUENCE [LARGE SCALE GENOMIC DNA]</scope>
    <source>
        <strain evidence="3">NRRL Y-12698</strain>
    </source>
</reference>
<sequence length="416" mass="44561">MHMGRAQAISPAAYDAAVFQIGTDVEGVTVSSQLAGLFLADKLDVSDHYNADSVDCTVLASLLNAAPQAAKPELVVFVHGVAAPAQFMDASHFEVSSDVGFSDLVKQTTEKFPEWLKDNNQVVNLSSEVQLIAPSPPTALVHKFETISDEIEALWPDLKAQLEDFLPESKANGYSVRSVVKHISDTLFADELTQLNRIQNAVTDPSTKLIVDLKSLLSVGTKTGFGSLTYSACQQIIAQVISQKLGQFLVTVVALPVELGISQQNNQGQEALLAKRDAKNLVSSPFINANAPFTKRDAKNVFVHTKRDGRSASMGYSTEESCQVATANCNNHGICTQIGATWTCVCAPSFNSTINKTTSWAGAACEKKDVSVEFNLFLWTGVGFLTLFVAGVKMLATVGSEPLPGVLEAATIKKST</sequence>
<dbReference type="RefSeq" id="XP_018986112.1">
    <property type="nucleotide sequence ID" value="XM_019130424.1"/>
</dbReference>
<feature type="domain" description="Vacuolar sorting protein Vps3844 C-terminal" evidence="1">
    <location>
        <begin position="316"/>
        <end position="409"/>
    </location>
</feature>
<name>A0A1E3QTD8_9ASCO</name>
<organism evidence="2 3">
    <name type="scientific">Babjeviella inositovora NRRL Y-12698</name>
    <dbReference type="NCBI Taxonomy" id="984486"/>
    <lineage>
        <taxon>Eukaryota</taxon>
        <taxon>Fungi</taxon>
        <taxon>Dikarya</taxon>
        <taxon>Ascomycota</taxon>
        <taxon>Saccharomycotina</taxon>
        <taxon>Pichiomycetes</taxon>
        <taxon>Serinales incertae sedis</taxon>
        <taxon>Babjeviella</taxon>
    </lineage>
</organism>
<dbReference type="Pfam" id="PF12955">
    <property type="entry name" value="Vps3844_C"/>
    <property type="match status" value="1"/>
</dbReference>
<dbReference type="GO" id="GO:0005783">
    <property type="term" value="C:endoplasmic reticulum"/>
    <property type="evidence" value="ECO:0007669"/>
    <property type="project" value="TreeGrafter"/>
</dbReference>